<dbReference type="PANTHER" id="PTHR42988">
    <property type="entry name" value="PHOSPHOHYDROLASE"/>
    <property type="match status" value="1"/>
</dbReference>
<evidence type="ECO:0000259" key="5">
    <source>
        <dbReference type="Pfam" id="PF00149"/>
    </source>
</evidence>
<dbReference type="eggNOG" id="COG1409">
    <property type="taxonomic scope" value="Bacteria"/>
</dbReference>
<name>A0A097EQ62_9GAMM</name>
<dbReference type="RefSeq" id="WP_040009864.1">
    <property type="nucleotide sequence ID" value="NZ_CP009574.1"/>
</dbReference>
<dbReference type="InterPro" id="IPR029052">
    <property type="entry name" value="Metallo-depent_PP-like"/>
</dbReference>
<dbReference type="Gene3D" id="3.60.21.10">
    <property type="match status" value="1"/>
</dbReference>
<evidence type="ECO:0000313" key="7">
    <source>
        <dbReference type="Proteomes" id="UP000029672"/>
    </source>
</evidence>
<evidence type="ECO:0000256" key="3">
    <source>
        <dbReference type="ARBA" id="ARBA00023004"/>
    </source>
</evidence>
<protein>
    <recommendedName>
        <fullName evidence="5">Calcineurin-like phosphoesterase domain-containing protein</fullName>
    </recommendedName>
</protein>
<dbReference type="Proteomes" id="UP000029672">
    <property type="component" value="Chromosome"/>
</dbReference>
<dbReference type="InterPro" id="IPR004843">
    <property type="entry name" value="Calcineurin-like_PHP"/>
</dbReference>
<evidence type="ECO:0000313" key="6">
    <source>
        <dbReference type="EMBL" id="AIT09705.1"/>
    </source>
</evidence>
<dbReference type="AlphaFoldDB" id="A0A097EQ62"/>
<comment type="similarity">
    <text evidence="4">Belongs to the cyclic nucleotide phosphodiesterase class-III family.</text>
</comment>
<keyword evidence="7" id="KW-1185">Reference proteome</keyword>
<dbReference type="STRING" id="1547445.LO80_06830"/>
<dbReference type="HOGENOM" id="CLU_063034_0_0_6"/>
<dbReference type="InterPro" id="IPR050884">
    <property type="entry name" value="CNP_phosphodiesterase-III"/>
</dbReference>
<gene>
    <name evidence="6" type="ORF">LO80_06830</name>
</gene>
<dbReference type="EMBL" id="CP009574">
    <property type="protein sequence ID" value="AIT09705.1"/>
    <property type="molecule type" value="Genomic_DNA"/>
</dbReference>
<accession>A0A097EQ62</accession>
<organism evidence="6 7">
    <name type="scientific">Candidatus Francisella endociliophora</name>
    <dbReference type="NCBI Taxonomy" id="653937"/>
    <lineage>
        <taxon>Bacteria</taxon>
        <taxon>Pseudomonadati</taxon>
        <taxon>Pseudomonadota</taxon>
        <taxon>Gammaproteobacteria</taxon>
        <taxon>Thiotrichales</taxon>
        <taxon>Francisellaceae</taxon>
        <taxon>Francisella</taxon>
    </lineage>
</organism>
<dbReference type="Pfam" id="PF00149">
    <property type="entry name" value="Metallophos"/>
    <property type="match status" value="1"/>
</dbReference>
<keyword evidence="1" id="KW-0479">Metal-binding</keyword>
<keyword evidence="3" id="KW-0408">Iron</keyword>
<dbReference type="GO" id="GO:0046872">
    <property type="term" value="F:metal ion binding"/>
    <property type="evidence" value="ECO:0007669"/>
    <property type="project" value="UniProtKB-KW"/>
</dbReference>
<evidence type="ECO:0000256" key="2">
    <source>
        <dbReference type="ARBA" id="ARBA00022801"/>
    </source>
</evidence>
<evidence type="ECO:0000256" key="1">
    <source>
        <dbReference type="ARBA" id="ARBA00022723"/>
    </source>
</evidence>
<dbReference type="PANTHER" id="PTHR42988:SF2">
    <property type="entry name" value="CYCLIC NUCLEOTIDE PHOSPHODIESTERASE CBUA0032-RELATED"/>
    <property type="match status" value="1"/>
</dbReference>
<evidence type="ECO:0000256" key="4">
    <source>
        <dbReference type="ARBA" id="ARBA00025742"/>
    </source>
</evidence>
<proteinExistence type="inferred from homology"/>
<dbReference type="SUPFAM" id="SSF56300">
    <property type="entry name" value="Metallo-dependent phosphatases"/>
    <property type="match status" value="1"/>
</dbReference>
<dbReference type="KEGG" id="frf:LO80_06830"/>
<keyword evidence="2" id="KW-0378">Hydrolase</keyword>
<dbReference type="OrthoDB" id="9811542at2"/>
<sequence>MKIFHISDLHFGYHKEEIIDSFKAFTQNNKPDLIIITGDLTHRAKKDQFKQAAEFISNLGIDIFCIPGNHDIPLYRISSRLTHPFKNYKEYVHSNLEPVFENDLIKIVGLNSVNPYSIKKGKINTQQIKKVETAFYNTDKWNILAFHHNITQIENLHKALPSAQQLANISATSPIDLICTGHLHYKCIKPLLPNIDKPVVAHAGSLSCKRTNDKTNSFFCFSITKDEFQIDEYCFNDVSFSISNYLSYWR</sequence>
<reference evidence="6 7" key="1">
    <citation type="submission" date="2014-10" db="EMBL/GenBank/DDBJ databases">
        <title>Whole genome sequence of Francisella endociliophora strain FSC1006, isolated from a laboratory culture of the marine ciliate Euplotes raikovi.</title>
        <authorList>
            <person name="Granberg M."/>
            <person name="Backman S."/>
            <person name="Lundmark E."/>
            <person name="Nilsson E."/>
            <person name="Karlsson E."/>
            <person name="Thelaus J."/>
            <person name="Ohrman C."/>
            <person name="Larkeryd A."/>
            <person name="Stenberg P."/>
        </authorList>
    </citation>
    <scope>NUCLEOTIDE SEQUENCE [LARGE SCALE GENOMIC DNA]</scope>
    <source>
        <strain evidence="6 7">FSC1006</strain>
    </source>
</reference>
<dbReference type="GO" id="GO:0016787">
    <property type="term" value="F:hydrolase activity"/>
    <property type="evidence" value="ECO:0007669"/>
    <property type="project" value="UniProtKB-KW"/>
</dbReference>
<feature type="domain" description="Calcineurin-like phosphoesterase" evidence="5">
    <location>
        <begin position="1"/>
        <end position="185"/>
    </location>
</feature>